<feature type="region of interest" description="Disordered" evidence="1">
    <location>
        <begin position="783"/>
        <end position="813"/>
    </location>
</feature>
<feature type="compositionally biased region" description="Basic and acidic residues" evidence="1">
    <location>
        <begin position="521"/>
        <end position="533"/>
    </location>
</feature>
<evidence type="ECO:0000313" key="3">
    <source>
        <dbReference type="Proteomes" id="UP000221165"/>
    </source>
</evidence>
<feature type="compositionally biased region" description="Basic and acidic residues" evidence="1">
    <location>
        <begin position="564"/>
        <end position="590"/>
    </location>
</feature>
<feature type="compositionally biased region" description="Polar residues" evidence="1">
    <location>
        <begin position="1118"/>
        <end position="1128"/>
    </location>
</feature>
<dbReference type="OrthoDB" id="10384808at2759"/>
<dbReference type="AlphaFoldDB" id="A0A2C6KQ28"/>
<feature type="compositionally biased region" description="Basic and acidic residues" evidence="1">
    <location>
        <begin position="733"/>
        <end position="745"/>
    </location>
</feature>
<dbReference type="GeneID" id="94426958"/>
<feature type="compositionally biased region" description="Basic and acidic residues" evidence="1">
    <location>
        <begin position="822"/>
        <end position="838"/>
    </location>
</feature>
<protein>
    <submittedName>
        <fullName evidence="2">Uncharacterized protein</fullName>
    </submittedName>
</protein>
<accession>A0A2C6KQ28</accession>
<dbReference type="VEuPathDB" id="ToxoDB:CSUI_003551"/>
<name>A0A2C6KQ28_9APIC</name>
<comment type="caution">
    <text evidence="2">The sequence shown here is derived from an EMBL/GenBank/DDBJ whole genome shotgun (WGS) entry which is preliminary data.</text>
</comment>
<feature type="region of interest" description="Disordered" evidence="1">
    <location>
        <begin position="719"/>
        <end position="750"/>
    </location>
</feature>
<feature type="compositionally biased region" description="Basic and acidic residues" evidence="1">
    <location>
        <begin position="1082"/>
        <end position="1100"/>
    </location>
</feature>
<feature type="compositionally biased region" description="Polar residues" evidence="1">
    <location>
        <begin position="502"/>
        <end position="520"/>
    </location>
</feature>
<evidence type="ECO:0000256" key="1">
    <source>
        <dbReference type="SAM" id="MobiDB-lite"/>
    </source>
</evidence>
<evidence type="ECO:0000313" key="2">
    <source>
        <dbReference type="EMBL" id="PHJ22600.1"/>
    </source>
</evidence>
<gene>
    <name evidence="2" type="ORF">CSUI_003551</name>
</gene>
<keyword evidence="3" id="KW-1185">Reference proteome</keyword>
<reference evidence="2 3" key="1">
    <citation type="journal article" date="2017" name="Int. J. Parasitol.">
        <title>The genome of the protozoan parasite Cystoisospora suis and a reverse vaccinology approach to identify vaccine candidates.</title>
        <authorList>
            <person name="Palmieri N."/>
            <person name="Shrestha A."/>
            <person name="Ruttkowski B."/>
            <person name="Beck T."/>
            <person name="Vogl C."/>
            <person name="Tomley F."/>
            <person name="Blake D.P."/>
            <person name="Joachim A."/>
        </authorList>
    </citation>
    <scope>NUCLEOTIDE SEQUENCE [LARGE SCALE GENOMIC DNA]</scope>
    <source>
        <strain evidence="2 3">Wien I</strain>
    </source>
</reference>
<feature type="region of interest" description="Disordered" evidence="1">
    <location>
        <begin position="1067"/>
        <end position="1160"/>
    </location>
</feature>
<dbReference type="RefSeq" id="XP_067924277.1">
    <property type="nucleotide sequence ID" value="XM_068063747.1"/>
</dbReference>
<organism evidence="2 3">
    <name type="scientific">Cystoisospora suis</name>
    <dbReference type="NCBI Taxonomy" id="483139"/>
    <lineage>
        <taxon>Eukaryota</taxon>
        <taxon>Sar</taxon>
        <taxon>Alveolata</taxon>
        <taxon>Apicomplexa</taxon>
        <taxon>Conoidasida</taxon>
        <taxon>Coccidia</taxon>
        <taxon>Eucoccidiorida</taxon>
        <taxon>Eimeriorina</taxon>
        <taxon>Sarcocystidae</taxon>
        <taxon>Cystoisospora</taxon>
    </lineage>
</organism>
<sequence>MFVEKPHGSPSRHSIGVVSTGFRLNVGLDWAFLRFAVSVLTHRKKGVRRGRQRAPLGRLLCLDRYLRLSILFKRWQTINEVLRQRARLKAMDRAHLRESSLQLWRYSRPLKSSFSPCSRWRTGPNRCTENLLQKGKKYICRDRSVENGGSPRNLYRSRIFAISSRTFSSSLAPPLPPFNSVDASGCCCSSHPGSATAHFHYGDHILYHPPSRFFFSTSGYAFSHLHVPRVCNPPSSAPQSLPSSGPSCSLSPAASVERSCAARSAALRFCSPTRESTATLCSHREVSRSLSSCHRLCCTVPIWLPPKKVSQFRVFQRGFRPFSFLSHFPSSVASARLEKRKSHFSFDRTVISKANLHTCLSLSPTSSSFFFFDSFSSSARSLSTLSRAYEPPASLCGSEPRPLRAVSSLASAVSRLFRRFTRWVTGACVLFLPVGLWCSVFTPVLLVCPDAPLSVDLSFVSPNSIHLDDGDGETDTSCCCSVWPEAHRAKERGEASEETPEGASTSSRIVSDATGMTPQQGEDKKTRQVETARKKCGAREQQLGEEDALEDAGPADSGRGSNTDVKEPDADERSGHEASDVARSVERKDEEEAESEVALQDQRTGIVCVGTPFLLREGLWRNTVVYVQHPMRSPEKIFLRLVAGEGNIIRFPARALLSIHPTLRKELLVSGQGRVVGPRGERDQFLACYVMRELLRQCDEEIAAEMICRANGQTPIQPYPYSKPQWQAEDESSEKNSGENAERRKASGLMEEDYDGPGCWIMTAGKPLFPTVIEAEDGAGEVAGVLSSPPTKTHISRNIPISTPEDNEGASCVSVDSSNHLASEKGSHTRESEHTTRFLMKETTPGGTHEAAVETNAPSSPEVTPPPSVEESSGCRGKKVRLEENEKHVRSPGAYGDAGEAVKVKEVEEVLYIELTVPKGRCWLEAERNICRNCALERNGRLLHGKKDDREQQCGHAELRNASFVGRVCTEPQRGRCLMKPGDGVWPAVSSKEIEDSFTFGFVPAGLIAGAAFWVLPTEHSVNSARLMVSRACVASVVTELMASFQSFLDRRRRFVRKFLPLEWRQGKSSREGDVSASGTKEFCEKRPHGDGEGPERGDRLSQIQRGGGTVENIRGGNLQSSPRPSYQESERRTSPDDPPGMPGTPGLSFPQRLGHGHDEPFALHEDQRQETSFWERVFFNVEQWLVKHADLRVVAADDSRLVSAKGTVVVG</sequence>
<dbReference type="Proteomes" id="UP000221165">
    <property type="component" value="Unassembled WGS sequence"/>
</dbReference>
<feature type="region of interest" description="Disordered" evidence="1">
    <location>
        <begin position="489"/>
        <end position="599"/>
    </location>
</feature>
<feature type="region of interest" description="Disordered" evidence="1">
    <location>
        <begin position="843"/>
        <end position="879"/>
    </location>
</feature>
<proteinExistence type="predicted"/>
<dbReference type="EMBL" id="MIGC01001597">
    <property type="protein sequence ID" value="PHJ22600.1"/>
    <property type="molecule type" value="Genomic_DNA"/>
</dbReference>
<feature type="region of interest" description="Disordered" evidence="1">
    <location>
        <begin position="819"/>
        <end position="838"/>
    </location>
</feature>